<dbReference type="PANTHER" id="PTHR12483">
    <property type="entry name" value="SOLUTE CARRIER FAMILY 31 COPPER TRANSPORTERS"/>
    <property type="match status" value="1"/>
</dbReference>
<evidence type="ECO:0000256" key="5">
    <source>
        <dbReference type="RuleBase" id="RU367022"/>
    </source>
</evidence>
<evidence type="ECO:0000313" key="7">
    <source>
        <dbReference type="Proteomes" id="UP001448207"/>
    </source>
</evidence>
<protein>
    <recommendedName>
        <fullName evidence="5">Copper transport protein</fullName>
    </recommendedName>
</protein>
<comment type="similarity">
    <text evidence="5">Belongs to the copper transporter (Ctr) (TC 1.A.56) family. SLC31A subfamily.</text>
</comment>
<sequence length="187" mass="20859">MSDHSHTSSDSTSSTDTSMDSMMSMSMGTFHWSSSGDAIFFDSWMPKSESAYIGTCIGLFVFAILSRGMMAIETYFVAWISMRFNKVHENDQSGQSELSRASVSYSIKRPVYPSRLTMPVVPPFVWHTDTVRSFLTAFASFINYLLMLVVMTGNGGYFIVVIVGIFVGEMAFGRFRSLGGFRDDHCS</sequence>
<reference evidence="6 7" key="1">
    <citation type="submission" date="2024-04" db="EMBL/GenBank/DDBJ databases">
        <title>Symmetric and asymmetric DNA N6-adenine methylation regulates different biological responses in Mucorales.</title>
        <authorList>
            <consortium name="Lawrence Berkeley National Laboratory"/>
            <person name="Lax C."/>
            <person name="Mondo S.J."/>
            <person name="Osorio-Concepcion M."/>
            <person name="Muszewska A."/>
            <person name="Corrochano-Luque M."/>
            <person name="Gutierrez G."/>
            <person name="Riley R."/>
            <person name="Lipzen A."/>
            <person name="Guo J."/>
            <person name="Hundley H."/>
            <person name="Amirebrahimi M."/>
            <person name="Ng V."/>
            <person name="Lorenzo-Gutierrez D."/>
            <person name="Binder U."/>
            <person name="Yang J."/>
            <person name="Song Y."/>
            <person name="Canovas D."/>
            <person name="Navarro E."/>
            <person name="Freitag M."/>
            <person name="Gabaldon T."/>
            <person name="Grigoriev I.V."/>
            <person name="Corrochano L.M."/>
            <person name="Nicolas F.E."/>
            <person name="Garre V."/>
        </authorList>
    </citation>
    <scope>NUCLEOTIDE SEQUENCE [LARGE SCALE GENOMIC DNA]</scope>
    <source>
        <strain evidence="6 7">L51</strain>
    </source>
</reference>
<keyword evidence="3 5" id="KW-1133">Transmembrane helix</keyword>
<keyword evidence="5" id="KW-0813">Transport</keyword>
<dbReference type="PANTHER" id="PTHR12483:SF27">
    <property type="entry name" value="COPPER TRANSPORT PROTEIN CTR1"/>
    <property type="match status" value="1"/>
</dbReference>
<evidence type="ECO:0000313" key="6">
    <source>
        <dbReference type="EMBL" id="KAL0092494.1"/>
    </source>
</evidence>
<comment type="caution">
    <text evidence="6">The sequence shown here is derived from an EMBL/GenBank/DDBJ whole genome shotgun (WGS) entry which is preliminary data.</text>
</comment>
<organism evidence="6 7">
    <name type="scientific">Phycomyces blakesleeanus</name>
    <dbReference type="NCBI Taxonomy" id="4837"/>
    <lineage>
        <taxon>Eukaryota</taxon>
        <taxon>Fungi</taxon>
        <taxon>Fungi incertae sedis</taxon>
        <taxon>Mucoromycota</taxon>
        <taxon>Mucoromycotina</taxon>
        <taxon>Mucoromycetes</taxon>
        <taxon>Mucorales</taxon>
        <taxon>Phycomycetaceae</taxon>
        <taxon>Phycomyces</taxon>
    </lineage>
</organism>
<feature type="transmembrane region" description="Helical" evidence="5">
    <location>
        <begin position="51"/>
        <end position="78"/>
    </location>
</feature>
<name>A0ABR3BA29_PHYBL</name>
<dbReference type="Proteomes" id="UP001448207">
    <property type="component" value="Unassembled WGS sequence"/>
</dbReference>
<keyword evidence="5" id="KW-0186">Copper</keyword>
<dbReference type="EMBL" id="JBCLYO010000002">
    <property type="protein sequence ID" value="KAL0092494.1"/>
    <property type="molecule type" value="Genomic_DNA"/>
</dbReference>
<gene>
    <name evidence="6" type="ORF">J3Q64DRAFT_1633692</name>
</gene>
<keyword evidence="5" id="KW-0406">Ion transport</keyword>
<evidence type="ECO:0000256" key="1">
    <source>
        <dbReference type="ARBA" id="ARBA00004141"/>
    </source>
</evidence>
<accession>A0ABR3BA29</accession>
<keyword evidence="4 5" id="KW-0472">Membrane</keyword>
<dbReference type="InterPro" id="IPR007274">
    <property type="entry name" value="Cop_transporter"/>
</dbReference>
<evidence type="ECO:0000256" key="2">
    <source>
        <dbReference type="ARBA" id="ARBA00022692"/>
    </source>
</evidence>
<keyword evidence="7" id="KW-1185">Reference proteome</keyword>
<comment type="subcellular location">
    <subcellularLocation>
        <location evidence="1 5">Membrane</location>
        <topology evidence="1 5">Multi-pass membrane protein</topology>
    </subcellularLocation>
</comment>
<keyword evidence="5" id="KW-0187">Copper transport</keyword>
<dbReference type="Pfam" id="PF04145">
    <property type="entry name" value="Ctr"/>
    <property type="match status" value="1"/>
</dbReference>
<evidence type="ECO:0000256" key="4">
    <source>
        <dbReference type="ARBA" id="ARBA00023136"/>
    </source>
</evidence>
<proteinExistence type="inferred from homology"/>
<evidence type="ECO:0000256" key="3">
    <source>
        <dbReference type="ARBA" id="ARBA00022989"/>
    </source>
</evidence>
<keyword evidence="2 5" id="KW-0812">Transmembrane</keyword>